<evidence type="ECO:0000256" key="2">
    <source>
        <dbReference type="SAM" id="Phobius"/>
    </source>
</evidence>
<proteinExistence type="predicted"/>
<keyword evidence="2" id="KW-0812">Transmembrane</keyword>
<dbReference type="Proteomes" id="UP000253507">
    <property type="component" value="Unassembled WGS sequence"/>
</dbReference>
<dbReference type="AlphaFoldDB" id="A0A367EAG3"/>
<evidence type="ECO:0008006" key="5">
    <source>
        <dbReference type="Google" id="ProtNLM"/>
    </source>
</evidence>
<accession>A0A367EAG3</accession>
<feature type="compositionally biased region" description="Pro residues" evidence="1">
    <location>
        <begin position="29"/>
        <end position="39"/>
    </location>
</feature>
<feature type="compositionally biased region" description="Pro residues" evidence="1">
    <location>
        <begin position="1"/>
        <end position="16"/>
    </location>
</feature>
<feature type="transmembrane region" description="Helical" evidence="2">
    <location>
        <begin position="461"/>
        <end position="483"/>
    </location>
</feature>
<dbReference type="RefSeq" id="WP_114018201.1">
    <property type="nucleotide sequence ID" value="NZ_QOIM01000042.1"/>
</dbReference>
<evidence type="ECO:0000313" key="3">
    <source>
        <dbReference type="EMBL" id="RCG14635.1"/>
    </source>
</evidence>
<name>A0A367EAG3_9ACTN</name>
<feature type="region of interest" description="Disordered" evidence="1">
    <location>
        <begin position="1"/>
        <end position="50"/>
    </location>
</feature>
<dbReference type="EMBL" id="QOIM01000042">
    <property type="protein sequence ID" value="RCG14635.1"/>
    <property type="molecule type" value="Genomic_DNA"/>
</dbReference>
<keyword evidence="4" id="KW-1185">Reference proteome</keyword>
<evidence type="ECO:0000256" key="1">
    <source>
        <dbReference type="SAM" id="MobiDB-lite"/>
    </source>
</evidence>
<keyword evidence="2" id="KW-0472">Membrane</keyword>
<feature type="transmembrane region" description="Helical" evidence="2">
    <location>
        <begin position="71"/>
        <end position="91"/>
    </location>
</feature>
<sequence>MTQPPTAPPTPPPVPAVPAAGHTAGGAPGPAPGARPPGDPGAVASGAGRRTAWSEGRARLRAAVTTEPGRLRAIGAALALLVVVFGAVSAWQVSDRKAAADAVAEHSQPLSADAARVYRSLADADTSASSGFLAGGDEPDKVRKRYEDDIHEASGLLADAAAGSSGSGTAQRQITALNRGLPVYTGLVEAARANNRQGLPLGGAYLRYANEKMRGELLPAARKLYTAESGRLEGDYADATSWPLFALGAGVVALGALGWAQRRTYLRTNRVFNQGLLGASAAVLVLLVWLTGGHALARAGLHESDTRGAASLQALNEARIATLQARGDENMTLVARGGGAAYEESYRKRMRAITGDEKAGGEGDGAPGTGLLHKAQSRADDRRGRQAVRDAEKAVEAWQRRHLAARVKDNNGDYEDAVAQVIGAENSTGESFDQVDESLSRATAHEQEQFEQAADSARGRFGGLAVGALVLAVLGAAAAVLGIGRRLAEYR</sequence>
<keyword evidence="2" id="KW-1133">Transmembrane helix</keyword>
<dbReference type="OrthoDB" id="3218196at2"/>
<reference evidence="3 4" key="1">
    <citation type="submission" date="2018-06" db="EMBL/GenBank/DDBJ databases">
        <title>Streptomyces reniochalinae sp. nov. and Streptomyces diacarnus sp. nov. from marine sponges.</title>
        <authorList>
            <person name="Li L."/>
        </authorList>
    </citation>
    <scope>NUCLEOTIDE SEQUENCE [LARGE SCALE GENOMIC DNA]</scope>
    <source>
        <strain evidence="3 4">LHW50302</strain>
    </source>
</reference>
<feature type="transmembrane region" description="Helical" evidence="2">
    <location>
        <begin position="241"/>
        <end position="259"/>
    </location>
</feature>
<organism evidence="3 4">
    <name type="scientific">Streptomyces reniochalinae</name>
    <dbReference type="NCBI Taxonomy" id="2250578"/>
    <lineage>
        <taxon>Bacteria</taxon>
        <taxon>Bacillati</taxon>
        <taxon>Actinomycetota</taxon>
        <taxon>Actinomycetes</taxon>
        <taxon>Kitasatosporales</taxon>
        <taxon>Streptomycetaceae</taxon>
        <taxon>Streptomyces</taxon>
    </lineage>
</organism>
<gene>
    <name evidence="3" type="ORF">DQ392_26280</name>
</gene>
<protein>
    <recommendedName>
        <fullName evidence="5">Secreted protein</fullName>
    </recommendedName>
</protein>
<comment type="caution">
    <text evidence="3">The sequence shown here is derived from an EMBL/GenBank/DDBJ whole genome shotgun (WGS) entry which is preliminary data.</text>
</comment>
<evidence type="ECO:0000313" key="4">
    <source>
        <dbReference type="Proteomes" id="UP000253507"/>
    </source>
</evidence>
<feature type="transmembrane region" description="Helical" evidence="2">
    <location>
        <begin position="271"/>
        <end position="290"/>
    </location>
</feature>